<dbReference type="CDD" id="cd00303">
    <property type="entry name" value="retropepsin_like"/>
    <property type="match status" value="1"/>
</dbReference>
<protein>
    <submittedName>
        <fullName evidence="1">Uncharacterized protein</fullName>
    </submittedName>
</protein>
<dbReference type="Proteomes" id="UP000199727">
    <property type="component" value="Unassembled WGS sequence"/>
</dbReference>
<gene>
    <name evidence="1" type="ORF">C361_06451</name>
</gene>
<evidence type="ECO:0000313" key="2">
    <source>
        <dbReference type="Proteomes" id="UP000199727"/>
    </source>
</evidence>
<dbReference type="Gene3D" id="2.40.70.10">
    <property type="entry name" value="Acid Proteases"/>
    <property type="match status" value="1"/>
</dbReference>
<dbReference type="SUPFAM" id="SSF50630">
    <property type="entry name" value="Acid proteases"/>
    <property type="match status" value="1"/>
</dbReference>
<dbReference type="InterPro" id="IPR021109">
    <property type="entry name" value="Peptidase_aspartic_dom_sf"/>
</dbReference>
<organism evidence="1 2">
    <name type="scientific">Cryptococcus neoformans Tu259-1</name>
    <dbReference type="NCBI Taxonomy" id="1230072"/>
    <lineage>
        <taxon>Eukaryota</taxon>
        <taxon>Fungi</taxon>
        <taxon>Dikarya</taxon>
        <taxon>Basidiomycota</taxon>
        <taxon>Agaricomycotina</taxon>
        <taxon>Tremellomycetes</taxon>
        <taxon>Tremellales</taxon>
        <taxon>Cryptococcaceae</taxon>
        <taxon>Cryptococcus</taxon>
        <taxon>Cryptococcus neoformans species complex</taxon>
    </lineage>
</organism>
<dbReference type="EMBL" id="AMKT01000098">
    <property type="protein sequence ID" value="OXG11347.1"/>
    <property type="molecule type" value="Genomic_DNA"/>
</dbReference>
<accession>A0A854Q4W7</accession>
<proteinExistence type="predicted"/>
<reference evidence="1 2" key="1">
    <citation type="submission" date="2017-06" db="EMBL/GenBank/DDBJ databases">
        <title>Global population genomics of the pathogenic fungus Cryptococcus neoformans var. grubii.</title>
        <authorList>
            <person name="Cuomo C."/>
            <person name="Litvintseva A."/>
            <person name="Chen Y."/>
            <person name="Young S."/>
            <person name="Zeng Q."/>
            <person name="Chapman S."/>
            <person name="Gujja S."/>
            <person name="Saif S."/>
            <person name="Birren B."/>
        </authorList>
    </citation>
    <scope>NUCLEOTIDE SEQUENCE [LARGE SCALE GENOMIC DNA]</scope>
    <source>
        <strain evidence="1 2">Tu259-1</strain>
    </source>
</reference>
<dbReference type="Pfam" id="PF13650">
    <property type="entry name" value="Asp_protease_2"/>
    <property type="match status" value="1"/>
</dbReference>
<sequence length="174" mass="18567">MLEVRFLQNSTRNCPPFTNNRPATPCSPTPVVAQVQVAPQAPKGYTPQQLEWLDPAKCLPLGDMGKATHTFLGPDAPGIFSVDPVADQLVQDGATALAGSVPLLMVTYRVQANDDPATALVDSGAGINVIDREYAAQLGLRGTPVPLVGTKVADNRAGLVIEQEYLVCRHWVSH</sequence>
<comment type="caution">
    <text evidence="1">The sequence shown here is derived from an EMBL/GenBank/DDBJ whole genome shotgun (WGS) entry which is preliminary data.</text>
</comment>
<dbReference type="AlphaFoldDB" id="A0A854Q4W7"/>
<evidence type="ECO:0000313" key="1">
    <source>
        <dbReference type="EMBL" id="OXG11347.1"/>
    </source>
</evidence>
<name>A0A854Q4W7_CRYNE</name>